<organism evidence="4 5">
    <name type="scientific">Dactylosporangium maewongense</name>
    <dbReference type="NCBI Taxonomy" id="634393"/>
    <lineage>
        <taxon>Bacteria</taxon>
        <taxon>Bacillati</taxon>
        <taxon>Actinomycetota</taxon>
        <taxon>Actinomycetes</taxon>
        <taxon>Micromonosporales</taxon>
        <taxon>Micromonosporaceae</taxon>
        <taxon>Dactylosporangium</taxon>
    </lineage>
</organism>
<evidence type="ECO:0008006" key="6">
    <source>
        <dbReference type="Google" id="ProtNLM"/>
    </source>
</evidence>
<feature type="repeat" description="WD" evidence="3">
    <location>
        <begin position="177"/>
        <end position="218"/>
    </location>
</feature>
<dbReference type="SUPFAM" id="SSF50978">
    <property type="entry name" value="WD40 repeat-like"/>
    <property type="match status" value="1"/>
</dbReference>
<evidence type="ECO:0000256" key="2">
    <source>
        <dbReference type="ARBA" id="ARBA00022737"/>
    </source>
</evidence>
<dbReference type="SMART" id="SM00320">
    <property type="entry name" value="WD40"/>
    <property type="match status" value="7"/>
</dbReference>
<name>A0ABN2A5E0_9ACTN</name>
<dbReference type="EMBL" id="BAAAQD010000004">
    <property type="protein sequence ID" value="GAA1511783.1"/>
    <property type="molecule type" value="Genomic_DNA"/>
</dbReference>
<dbReference type="Proteomes" id="UP001501470">
    <property type="component" value="Unassembled WGS sequence"/>
</dbReference>
<dbReference type="InterPro" id="IPR001680">
    <property type="entry name" value="WD40_rpt"/>
</dbReference>
<evidence type="ECO:0000313" key="4">
    <source>
        <dbReference type="EMBL" id="GAA1511783.1"/>
    </source>
</evidence>
<gene>
    <name evidence="4" type="ORF">GCM10009827_027540</name>
</gene>
<feature type="repeat" description="WD" evidence="3">
    <location>
        <begin position="302"/>
        <end position="333"/>
    </location>
</feature>
<evidence type="ECO:0000256" key="1">
    <source>
        <dbReference type="ARBA" id="ARBA00022574"/>
    </source>
</evidence>
<evidence type="ECO:0000313" key="5">
    <source>
        <dbReference type="Proteomes" id="UP001501470"/>
    </source>
</evidence>
<dbReference type="PANTHER" id="PTHR22847">
    <property type="entry name" value="WD40 REPEAT PROTEIN"/>
    <property type="match status" value="1"/>
</dbReference>
<sequence length="342" mass="35309">MILPVGAVWWMTQLDSTAGRVGVFLLGFVGYPKLVKDSYRGMGRLPDVSVDPRQDGLAAVAFSPDGTLVATGGADCTVRIADARTGEDTGADRSAPGGWVMAVAFTPDGRSIVTGSADGLAQRWDAATGAELATMSGHTAPLKSAAVSPDGRLVATGSIDLTVRLWDAATGEPLAVLTGHSGHVEKVLFSPDGRTLASAGFDGSVLLWDVPSRTRRATLRGHRAQVMALAYSPDGTTLAAGGLGGVVRLWDVATGTLTGSRNPGGRRRVLSLAWGRDVLAIGCASGIIKLRPAPGTPDPRFLNTGTRLVNALAFHPDGTTLAAADGNGHLHLWHNVTTTPAP</sequence>
<accession>A0ABN2A5E0</accession>
<feature type="repeat" description="WD" evidence="3">
    <location>
        <begin position="135"/>
        <end position="176"/>
    </location>
</feature>
<dbReference type="Gene3D" id="2.130.10.10">
    <property type="entry name" value="YVTN repeat-like/Quinoprotein amine dehydrogenase"/>
    <property type="match status" value="3"/>
</dbReference>
<dbReference type="CDD" id="cd00200">
    <property type="entry name" value="WD40"/>
    <property type="match status" value="1"/>
</dbReference>
<dbReference type="InterPro" id="IPR036322">
    <property type="entry name" value="WD40_repeat_dom_sf"/>
</dbReference>
<dbReference type="InterPro" id="IPR020472">
    <property type="entry name" value="WD40_PAC1"/>
</dbReference>
<keyword evidence="5" id="KW-1185">Reference proteome</keyword>
<feature type="repeat" description="WD" evidence="3">
    <location>
        <begin position="50"/>
        <end position="91"/>
    </location>
</feature>
<dbReference type="PANTHER" id="PTHR22847:SF637">
    <property type="entry name" value="WD REPEAT DOMAIN 5B"/>
    <property type="match status" value="1"/>
</dbReference>
<comment type="caution">
    <text evidence="4">The sequence shown here is derived from an EMBL/GenBank/DDBJ whole genome shotgun (WGS) entry which is preliminary data.</text>
</comment>
<dbReference type="PROSITE" id="PS50082">
    <property type="entry name" value="WD_REPEATS_2"/>
    <property type="match status" value="6"/>
</dbReference>
<protein>
    <recommendedName>
        <fullName evidence="6">WD40 repeat domain-containing protein</fullName>
    </recommendedName>
</protein>
<dbReference type="Pfam" id="PF00400">
    <property type="entry name" value="WD40"/>
    <property type="match status" value="6"/>
</dbReference>
<keyword evidence="2" id="KW-0677">Repeat</keyword>
<feature type="repeat" description="WD" evidence="3">
    <location>
        <begin position="100"/>
        <end position="134"/>
    </location>
</feature>
<dbReference type="PROSITE" id="PS00678">
    <property type="entry name" value="WD_REPEATS_1"/>
    <property type="match status" value="2"/>
</dbReference>
<evidence type="ECO:0000256" key="3">
    <source>
        <dbReference type="PROSITE-ProRule" id="PRU00221"/>
    </source>
</evidence>
<feature type="repeat" description="WD" evidence="3">
    <location>
        <begin position="219"/>
        <end position="260"/>
    </location>
</feature>
<reference evidence="4 5" key="1">
    <citation type="journal article" date="2019" name="Int. J. Syst. Evol. Microbiol.">
        <title>The Global Catalogue of Microorganisms (GCM) 10K type strain sequencing project: providing services to taxonomists for standard genome sequencing and annotation.</title>
        <authorList>
            <consortium name="The Broad Institute Genomics Platform"/>
            <consortium name="The Broad Institute Genome Sequencing Center for Infectious Disease"/>
            <person name="Wu L."/>
            <person name="Ma J."/>
        </authorList>
    </citation>
    <scope>NUCLEOTIDE SEQUENCE [LARGE SCALE GENOMIC DNA]</scope>
    <source>
        <strain evidence="4 5">JCM 15933</strain>
    </source>
</reference>
<dbReference type="InterPro" id="IPR019775">
    <property type="entry name" value="WD40_repeat_CS"/>
</dbReference>
<dbReference type="PRINTS" id="PR00320">
    <property type="entry name" value="GPROTEINBRPT"/>
</dbReference>
<keyword evidence="1 3" id="KW-0853">WD repeat</keyword>
<dbReference type="PROSITE" id="PS50294">
    <property type="entry name" value="WD_REPEATS_REGION"/>
    <property type="match status" value="5"/>
</dbReference>
<proteinExistence type="predicted"/>
<dbReference type="InterPro" id="IPR015943">
    <property type="entry name" value="WD40/YVTN_repeat-like_dom_sf"/>
</dbReference>